<dbReference type="Proteomes" id="UP000298021">
    <property type="component" value="Unassembled WGS sequence"/>
</dbReference>
<dbReference type="GO" id="GO:0005829">
    <property type="term" value="C:cytosol"/>
    <property type="evidence" value="ECO:0007669"/>
    <property type="project" value="TreeGrafter"/>
</dbReference>
<dbReference type="Gene3D" id="3.40.50.960">
    <property type="entry name" value="Lumazine/riboflavin synthase"/>
    <property type="match status" value="1"/>
</dbReference>
<dbReference type="GO" id="GO:0009231">
    <property type="term" value="P:riboflavin biosynthetic process"/>
    <property type="evidence" value="ECO:0007669"/>
    <property type="project" value="UniProtKB-UniRule"/>
</dbReference>
<feature type="active site" description="Proton donor" evidence="7">
    <location>
        <position position="88"/>
    </location>
</feature>
<dbReference type="InterPro" id="IPR034964">
    <property type="entry name" value="LS"/>
</dbReference>
<evidence type="ECO:0000256" key="7">
    <source>
        <dbReference type="HAMAP-Rule" id="MF_00178"/>
    </source>
</evidence>
<dbReference type="InterPro" id="IPR002180">
    <property type="entry name" value="LS/RS"/>
</dbReference>
<evidence type="ECO:0000256" key="4">
    <source>
        <dbReference type="ARBA" id="ARBA00022619"/>
    </source>
</evidence>
<keyword evidence="5 7" id="KW-0808">Transferase</keyword>
<sequence>MNEINGNLDGTNMKIAIVVAKFNEIVTNKLLQGALDKLKQLGVADADITVVKVPGAFEIPRMTRIISENQNFDGVIALGAVVRGETAHFDYVCAQSAAGVSQQTLTGRIPVMYGILTTDNMDQALNRAGGKAGNKGSECASDIVEVINAEKRVEQAG</sequence>
<comment type="pathway">
    <text evidence="1 7">Cofactor biosynthesis; riboflavin biosynthesis; riboflavin from 2-hydroxy-3-oxobutyl phosphate and 5-amino-6-(D-ribitylamino)uracil: step 1/2.</text>
</comment>
<gene>
    <name evidence="7" type="primary">ribH</name>
    <name evidence="8" type="ORF">EGT49_00600</name>
</gene>
<comment type="caution">
    <text evidence="8">The sequence shown here is derived from an EMBL/GenBank/DDBJ whole genome shotgun (WGS) entry which is preliminary data.</text>
</comment>
<dbReference type="Pfam" id="PF00885">
    <property type="entry name" value="DMRL_synthase"/>
    <property type="match status" value="1"/>
</dbReference>
<comment type="function">
    <text evidence="7">Catalyzes the formation of 6,7-dimethyl-8-ribityllumazine by condensation of 5-amino-6-(D-ribitylamino)uracil with 3,4-dihydroxy-2-butanone 4-phosphate. This is the penultimate step in the biosynthesis of riboflavin.</text>
</comment>
<dbReference type="EC" id="2.5.1.78" evidence="3 7"/>
<dbReference type="PANTHER" id="PTHR21058">
    <property type="entry name" value="6,7-DIMETHYL-8-RIBITYLLUMAZINE SYNTHASE DMRL SYNTHASE LUMAZINE SYNTHASE"/>
    <property type="match status" value="1"/>
</dbReference>
<dbReference type="CDD" id="cd09209">
    <property type="entry name" value="Lumazine_synthase-I"/>
    <property type="match status" value="1"/>
</dbReference>
<comment type="catalytic activity">
    <reaction evidence="6 7">
        <text>(2S)-2-hydroxy-3-oxobutyl phosphate + 5-amino-6-(D-ribitylamino)uracil = 6,7-dimethyl-8-(1-D-ribityl)lumazine + phosphate + 2 H2O + H(+)</text>
        <dbReference type="Rhea" id="RHEA:26152"/>
        <dbReference type="ChEBI" id="CHEBI:15377"/>
        <dbReference type="ChEBI" id="CHEBI:15378"/>
        <dbReference type="ChEBI" id="CHEBI:15934"/>
        <dbReference type="ChEBI" id="CHEBI:43474"/>
        <dbReference type="ChEBI" id="CHEBI:58201"/>
        <dbReference type="ChEBI" id="CHEBI:58830"/>
        <dbReference type="EC" id="2.5.1.78"/>
    </reaction>
</comment>
<evidence type="ECO:0000313" key="8">
    <source>
        <dbReference type="EMBL" id="TGD25410.1"/>
    </source>
</evidence>
<feature type="binding site" evidence="7">
    <location>
        <position position="22"/>
    </location>
    <ligand>
        <name>5-amino-6-(D-ribitylamino)uracil</name>
        <dbReference type="ChEBI" id="CHEBI:15934"/>
    </ligand>
</feature>
<evidence type="ECO:0000256" key="6">
    <source>
        <dbReference type="ARBA" id="ARBA00048785"/>
    </source>
</evidence>
<protein>
    <recommendedName>
        <fullName evidence="3 7">6,7-dimethyl-8-ribityllumazine synthase</fullName>
        <shortName evidence="7">DMRL synthase</shortName>
        <shortName evidence="7">LS</shortName>
        <shortName evidence="7">Lumazine synthase</shortName>
        <ecNumber evidence="3 7">2.5.1.78</ecNumber>
    </recommendedName>
</protein>
<dbReference type="InterPro" id="IPR036467">
    <property type="entry name" value="LS/RS_sf"/>
</dbReference>
<dbReference type="UniPathway" id="UPA00275">
    <property type="reaction ID" value="UER00404"/>
</dbReference>
<feature type="binding site" evidence="7">
    <location>
        <position position="113"/>
    </location>
    <ligand>
        <name>5-amino-6-(D-ribitylamino)uracil</name>
        <dbReference type="ChEBI" id="CHEBI:15934"/>
    </ligand>
</feature>
<dbReference type="GO" id="GO:0000906">
    <property type="term" value="F:6,7-dimethyl-8-ribityllumazine synthase activity"/>
    <property type="evidence" value="ECO:0007669"/>
    <property type="project" value="UniProtKB-UniRule"/>
</dbReference>
<dbReference type="RefSeq" id="WP_135371021.1">
    <property type="nucleotide sequence ID" value="NZ_RKLY01000001.1"/>
</dbReference>
<feature type="binding site" evidence="7">
    <location>
        <begin position="80"/>
        <end position="82"/>
    </location>
    <ligand>
        <name>5-amino-6-(D-ribitylamino)uracil</name>
        <dbReference type="ChEBI" id="CHEBI:15934"/>
    </ligand>
</feature>
<feature type="binding site" evidence="7">
    <location>
        <position position="127"/>
    </location>
    <ligand>
        <name>(2S)-2-hydroxy-3-oxobutyl phosphate</name>
        <dbReference type="ChEBI" id="CHEBI:58830"/>
    </ligand>
</feature>
<reference evidence="8 9" key="1">
    <citation type="submission" date="2018-10" db="EMBL/GenBank/DDBJ databases">
        <title>Lactobacillus sp. R7 and Lactobacillus sp. R19 isolated from fermented mustard green product of Taiwan.</title>
        <authorList>
            <person name="Lin S.-T."/>
        </authorList>
    </citation>
    <scope>NUCLEOTIDE SEQUENCE [LARGE SCALE GENOMIC DNA]</scope>
    <source>
        <strain evidence="8 9">BCRC 81127</strain>
    </source>
</reference>
<feature type="binding site" evidence="7">
    <location>
        <begin position="85"/>
        <end position="86"/>
    </location>
    <ligand>
        <name>(2S)-2-hydroxy-3-oxobutyl phosphate</name>
        <dbReference type="ChEBI" id="CHEBI:58830"/>
    </ligand>
</feature>
<evidence type="ECO:0000256" key="3">
    <source>
        <dbReference type="ARBA" id="ARBA00012664"/>
    </source>
</evidence>
<dbReference type="AlphaFoldDB" id="A0A4Z0JQQ4"/>
<evidence type="ECO:0000256" key="2">
    <source>
        <dbReference type="ARBA" id="ARBA00007424"/>
    </source>
</evidence>
<dbReference type="NCBIfam" id="TIGR00114">
    <property type="entry name" value="lumazine-synth"/>
    <property type="match status" value="1"/>
</dbReference>
<accession>A0A4Z0JQQ4</accession>
<organism evidence="8 9">
    <name type="scientific">Companilactobacillus suantsaicola</name>
    <dbReference type="NCBI Taxonomy" id="2487723"/>
    <lineage>
        <taxon>Bacteria</taxon>
        <taxon>Bacillati</taxon>
        <taxon>Bacillota</taxon>
        <taxon>Bacilli</taxon>
        <taxon>Lactobacillales</taxon>
        <taxon>Lactobacillaceae</taxon>
        <taxon>Companilactobacillus</taxon>
    </lineage>
</organism>
<evidence type="ECO:0000256" key="5">
    <source>
        <dbReference type="ARBA" id="ARBA00022679"/>
    </source>
</evidence>
<evidence type="ECO:0000256" key="1">
    <source>
        <dbReference type="ARBA" id="ARBA00004917"/>
    </source>
</evidence>
<dbReference type="OrthoDB" id="9809709at2"/>
<keyword evidence="4 7" id="KW-0686">Riboflavin biosynthesis</keyword>
<proteinExistence type="inferred from homology"/>
<evidence type="ECO:0000313" key="9">
    <source>
        <dbReference type="Proteomes" id="UP000298021"/>
    </source>
</evidence>
<dbReference type="SUPFAM" id="SSF52121">
    <property type="entry name" value="Lumazine synthase"/>
    <property type="match status" value="1"/>
</dbReference>
<dbReference type="HAMAP" id="MF_00178">
    <property type="entry name" value="Lumazine_synth"/>
    <property type="match status" value="1"/>
</dbReference>
<dbReference type="EMBL" id="RKLY01000001">
    <property type="protein sequence ID" value="TGD25410.1"/>
    <property type="molecule type" value="Genomic_DNA"/>
</dbReference>
<feature type="binding site" evidence="7">
    <location>
        <begin position="56"/>
        <end position="58"/>
    </location>
    <ligand>
        <name>5-amino-6-(D-ribitylamino)uracil</name>
        <dbReference type="ChEBI" id="CHEBI:15934"/>
    </ligand>
</feature>
<dbReference type="PANTHER" id="PTHR21058:SF0">
    <property type="entry name" value="6,7-DIMETHYL-8-RIBITYLLUMAZINE SYNTHASE"/>
    <property type="match status" value="1"/>
</dbReference>
<dbReference type="GO" id="GO:0009349">
    <property type="term" value="C:riboflavin synthase complex"/>
    <property type="evidence" value="ECO:0007669"/>
    <property type="project" value="UniProtKB-UniRule"/>
</dbReference>
<keyword evidence="9" id="KW-1185">Reference proteome</keyword>
<name>A0A4Z0JQQ4_9LACO</name>
<comment type="similarity">
    <text evidence="2 7">Belongs to the DMRL synthase family.</text>
</comment>